<dbReference type="STRING" id="501571.GCA_900143195_03009"/>
<evidence type="ECO:0000256" key="1">
    <source>
        <dbReference type="ARBA" id="ARBA00022723"/>
    </source>
</evidence>
<keyword evidence="1" id="KW-0479">Metal-binding</keyword>
<sequence length="187" mass="20347">MWGDPNKLSRDNLQKEDINPGVQYTGVPSQDELSRCPGVPTETRVGLGRVACIECVQEIPCNPCEGLCKFGAITIGEQITNLPRLHEDKCVGCGLCVAGCPGLAITILDRSYSDTEATIDFPFEYLPLPAVGDQVDAVDRAGQVVCKGRIVRVLRPASYAGTAVICMAIPHEYIDTVRSMKRLPRRD</sequence>
<keyword evidence="3" id="KW-0411">Iron-sulfur</keyword>
<proteinExistence type="predicted"/>
<evidence type="ECO:0000256" key="4">
    <source>
        <dbReference type="SAM" id="MobiDB-lite"/>
    </source>
</evidence>
<dbReference type="Pfam" id="PF00037">
    <property type="entry name" value="Fer4"/>
    <property type="match status" value="1"/>
</dbReference>
<feature type="compositionally biased region" description="Basic and acidic residues" evidence="4">
    <location>
        <begin position="7"/>
        <end position="18"/>
    </location>
</feature>
<keyword evidence="2" id="KW-0408">Iron</keyword>
<feature type="domain" description="4Fe-4S ferredoxin-type" evidence="5">
    <location>
        <begin position="81"/>
        <end position="110"/>
    </location>
</feature>
<reference evidence="7" key="1">
    <citation type="submission" date="2017-04" db="EMBL/GenBank/DDBJ databases">
        <title>Function of individual gut microbiota members based on whole genome sequencing of pure cultures obtained from chicken caecum.</title>
        <authorList>
            <person name="Medvecky M."/>
            <person name="Cejkova D."/>
            <person name="Polansky O."/>
            <person name="Karasova D."/>
            <person name="Kubasova T."/>
            <person name="Cizek A."/>
            <person name="Rychlik I."/>
        </authorList>
    </citation>
    <scope>NUCLEOTIDE SEQUENCE [LARGE SCALE GENOMIC DNA]</scope>
    <source>
        <strain evidence="7">An179</strain>
    </source>
</reference>
<accession>A0A1Y4LGY6</accession>
<organism evidence="6 7">
    <name type="scientific">Butyricicoccus pullicaecorum</name>
    <dbReference type="NCBI Taxonomy" id="501571"/>
    <lineage>
        <taxon>Bacteria</taxon>
        <taxon>Bacillati</taxon>
        <taxon>Bacillota</taxon>
        <taxon>Clostridia</taxon>
        <taxon>Eubacteriales</taxon>
        <taxon>Butyricicoccaceae</taxon>
        <taxon>Butyricicoccus</taxon>
    </lineage>
</organism>
<dbReference type="SUPFAM" id="SSF54862">
    <property type="entry name" value="4Fe-4S ferredoxins"/>
    <property type="match status" value="1"/>
</dbReference>
<dbReference type="Gene3D" id="3.30.70.20">
    <property type="match status" value="1"/>
</dbReference>
<dbReference type="PROSITE" id="PS51379">
    <property type="entry name" value="4FE4S_FER_2"/>
    <property type="match status" value="1"/>
</dbReference>
<dbReference type="Proteomes" id="UP000195326">
    <property type="component" value="Unassembled WGS sequence"/>
</dbReference>
<evidence type="ECO:0000313" key="7">
    <source>
        <dbReference type="Proteomes" id="UP000195326"/>
    </source>
</evidence>
<dbReference type="GO" id="GO:0051536">
    <property type="term" value="F:iron-sulfur cluster binding"/>
    <property type="evidence" value="ECO:0007669"/>
    <property type="project" value="UniProtKB-KW"/>
</dbReference>
<protein>
    <submittedName>
        <fullName evidence="6">4Fe-4S ferredoxin</fullName>
    </submittedName>
</protein>
<name>A0A1Y4LGY6_9FIRM</name>
<gene>
    <name evidence="6" type="ORF">B5F15_13670</name>
</gene>
<evidence type="ECO:0000256" key="2">
    <source>
        <dbReference type="ARBA" id="ARBA00023004"/>
    </source>
</evidence>
<dbReference type="GO" id="GO:0046872">
    <property type="term" value="F:metal ion binding"/>
    <property type="evidence" value="ECO:0007669"/>
    <property type="project" value="UniProtKB-KW"/>
</dbReference>
<comment type="caution">
    <text evidence="6">The sequence shown here is derived from an EMBL/GenBank/DDBJ whole genome shotgun (WGS) entry which is preliminary data.</text>
</comment>
<dbReference type="AlphaFoldDB" id="A0A1Y4LGY6"/>
<evidence type="ECO:0000259" key="5">
    <source>
        <dbReference type="PROSITE" id="PS51379"/>
    </source>
</evidence>
<dbReference type="InterPro" id="IPR017900">
    <property type="entry name" value="4Fe4S_Fe_S_CS"/>
</dbReference>
<evidence type="ECO:0000313" key="6">
    <source>
        <dbReference type="EMBL" id="OUP55954.1"/>
    </source>
</evidence>
<dbReference type="EMBL" id="NFKL01000022">
    <property type="protein sequence ID" value="OUP55954.1"/>
    <property type="molecule type" value="Genomic_DNA"/>
</dbReference>
<dbReference type="RefSeq" id="WP_087415695.1">
    <property type="nucleotide sequence ID" value="NZ_JBKTCX010000004.1"/>
</dbReference>
<dbReference type="PROSITE" id="PS00198">
    <property type="entry name" value="4FE4S_FER_1"/>
    <property type="match status" value="1"/>
</dbReference>
<dbReference type="InterPro" id="IPR017896">
    <property type="entry name" value="4Fe4S_Fe-S-bd"/>
</dbReference>
<evidence type="ECO:0000256" key="3">
    <source>
        <dbReference type="ARBA" id="ARBA00023014"/>
    </source>
</evidence>
<feature type="region of interest" description="Disordered" evidence="4">
    <location>
        <begin position="1"/>
        <end position="20"/>
    </location>
</feature>